<evidence type="ECO:0000313" key="3">
    <source>
        <dbReference type="Proteomes" id="UP001652445"/>
    </source>
</evidence>
<organism evidence="2 3">
    <name type="scientific">Paenibacillus baimaensis</name>
    <dbReference type="NCBI Taxonomy" id="2982185"/>
    <lineage>
        <taxon>Bacteria</taxon>
        <taxon>Bacillati</taxon>
        <taxon>Bacillota</taxon>
        <taxon>Bacilli</taxon>
        <taxon>Bacillales</taxon>
        <taxon>Paenibacillaceae</taxon>
        <taxon>Paenibacillus</taxon>
    </lineage>
</organism>
<comment type="caution">
    <text evidence="2">The sequence shown here is derived from an EMBL/GenBank/DDBJ whole genome shotgun (WGS) entry which is preliminary data.</text>
</comment>
<name>A0ABT2UIV4_9BACL</name>
<protein>
    <submittedName>
        <fullName evidence="2">FmdE family protein</fullName>
    </submittedName>
</protein>
<dbReference type="Pfam" id="PF02663">
    <property type="entry name" value="FmdE"/>
    <property type="match status" value="1"/>
</dbReference>
<gene>
    <name evidence="2" type="ORF">OB236_20885</name>
</gene>
<dbReference type="EMBL" id="JAOQIO010000084">
    <property type="protein sequence ID" value="MCU6794570.1"/>
    <property type="molecule type" value="Genomic_DNA"/>
</dbReference>
<proteinExistence type="predicted"/>
<dbReference type="Proteomes" id="UP001652445">
    <property type="component" value="Unassembled WGS sequence"/>
</dbReference>
<dbReference type="RefSeq" id="WP_262685706.1">
    <property type="nucleotide sequence ID" value="NZ_JAOQIO010000084.1"/>
</dbReference>
<dbReference type="InterPro" id="IPR003814">
    <property type="entry name" value="FmdEsu_dom"/>
</dbReference>
<evidence type="ECO:0000259" key="1">
    <source>
        <dbReference type="Pfam" id="PF02663"/>
    </source>
</evidence>
<keyword evidence="3" id="KW-1185">Reference proteome</keyword>
<feature type="domain" description="Formylmethanofuran dehydrogenase subunit E" evidence="1">
    <location>
        <begin position="35"/>
        <end position="171"/>
    </location>
</feature>
<accession>A0ABT2UIV4</accession>
<reference evidence="2 3" key="1">
    <citation type="submission" date="2022-09" db="EMBL/GenBank/DDBJ databases">
        <authorList>
            <person name="Han X.L."/>
            <person name="Wang Q."/>
            <person name="Lu T."/>
        </authorList>
    </citation>
    <scope>NUCLEOTIDE SEQUENCE [LARGE SCALE GENOMIC DNA]</scope>
    <source>
        <strain evidence="2 3">WQ 127069</strain>
    </source>
</reference>
<sequence>MLEIHIRDGRTGEHHKKIRFEDIEKYHCGQYLMAIAVAFRMLQAGIQELCGDQAPLRKDITIMSGHGGPGFRDAIEYVTRATTHEALSVDVNYPVAQYDPHRAQSYTFVITISGGDSVEVSLNDGFLPLEFYDLLEKGRAGTRTENDELRLDQLKKELCERALAMSTEELLTIKRLSSVI</sequence>
<evidence type="ECO:0000313" key="2">
    <source>
        <dbReference type="EMBL" id="MCU6794570.1"/>
    </source>
</evidence>